<name>A0AAU9IFQ2_9CILI</name>
<feature type="coiled-coil region" evidence="1">
    <location>
        <begin position="30"/>
        <end position="60"/>
    </location>
</feature>
<evidence type="ECO:0000256" key="1">
    <source>
        <dbReference type="SAM" id="Coils"/>
    </source>
</evidence>
<protein>
    <submittedName>
        <fullName evidence="2">Uncharacterized protein</fullName>
    </submittedName>
</protein>
<gene>
    <name evidence="2" type="ORF">BSTOLATCC_MIC5433</name>
</gene>
<comment type="caution">
    <text evidence="2">The sequence shown here is derived from an EMBL/GenBank/DDBJ whole genome shotgun (WGS) entry which is preliminary data.</text>
</comment>
<evidence type="ECO:0000313" key="3">
    <source>
        <dbReference type="Proteomes" id="UP001162131"/>
    </source>
</evidence>
<evidence type="ECO:0000313" key="2">
    <source>
        <dbReference type="EMBL" id="CAG9312186.1"/>
    </source>
</evidence>
<keyword evidence="1" id="KW-0175">Coiled coil</keyword>
<dbReference type="Proteomes" id="UP001162131">
    <property type="component" value="Unassembled WGS sequence"/>
</dbReference>
<reference evidence="2" key="1">
    <citation type="submission" date="2021-09" db="EMBL/GenBank/DDBJ databases">
        <authorList>
            <consortium name="AG Swart"/>
            <person name="Singh M."/>
            <person name="Singh A."/>
            <person name="Seah K."/>
            <person name="Emmerich C."/>
        </authorList>
    </citation>
    <scope>NUCLEOTIDE SEQUENCE</scope>
    <source>
        <strain evidence="2">ATCC30299</strain>
    </source>
</reference>
<dbReference type="AlphaFoldDB" id="A0AAU9IFQ2"/>
<accession>A0AAU9IFQ2</accession>
<dbReference type="EMBL" id="CAJZBQ010000005">
    <property type="protein sequence ID" value="CAG9312186.1"/>
    <property type="molecule type" value="Genomic_DNA"/>
</dbReference>
<organism evidence="2 3">
    <name type="scientific">Blepharisma stoltei</name>
    <dbReference type="NCBI Taxonomy" id="1481888"/>
    <lineage>
        <taxon>Eukaryota</taxon>
        <taxon>Sar</taxon>
        <taxon>Alveolata</taxon>
        <taxon>Ciliophora</taxon>
        <taxon>Postciliodesmatophora</taxon>
        <taxon>Heterotrichea</taxon>
        <taxon>Heterotrichida</taxon>
        <taxon>Blepharismidae</taxon>
        <taxon>Blepharisma</taxon>
    </lineage>
</organism>
<keyword evidence="3" id="KW-1185">Reference proteome</keyword>
<sequence>MKDLSPNKLEDEMDSFIKLKIKLDKVKKYRDHNSKRLDELKREMKRIREHMDDVNKQQNLAIHKVITGRRKA</sequence>
<proteinExistence type="predicted"/>